<accession>A0A4R9BML2</accession>
<feature type="transmembrane region" description="Helical" evidence="1">
    <location>
        <begin position="12"/>
        <end position="35"/>
    </location>
</feature>
<reference evidence="2 3" key="1">
    <citation type="submission" date="2019-03" db="EMBL/GenBank/DDBJ databases">
        <title>Genomics of glacier-inhabiting Cryobacterium strains.</title>
        <authorList>
            <person name="Liu Q."/>
            <person name="Xin Y.-H."/>
        </authorList>
    </citation>
    <scope>NUCLEOTIDE SEQUENCE [LARGE SCALE GENOMIC DNA]</scope>
    <source>
        <strain evidence="2 3">Sr59</strain>
    </source>
</reference>
<gene>
    <name evidence="2" type="ORF">E3T61_15360</name>
</gene>
<dbReference type="EMBL" id="SOHM01000031">
    <property type="protein sequence ID" value="TFD87206.1"/>
    <property type="molecule type" value="Genomic_DNA"/>
</dbReference>
<dbReference type="AlphaFoldDB" id="A0A4R9BML2"/>
<evidence type="ECO:0000313" key="2">
    <source>
        <dbReference type="EMBL" id="TFD87206.1"/>
    </source>
</evidence>
<dbReference type="PANTHER" id="PTHR36974">
    <property type="entry name" value="MEMBRANE PROTEIN-RELATED"/>
    <property type="match status" value="1"/>
</dbReference>
<feature type="transmembrane region" description="Helical" evidence="1">
    <location>
        <begin position="81"/>
        <end position="100"/>
    </location>
</feature>
<dbReference type="OrthoDB" id="9788974at2"/>
<keyword evidence="1" id="KW-0472">Membrane</keyword>
<evidence type="ECO:0008006" key="4">
    <source>
        <dbReference type="Google" id="ProtNLM"/>
    </source>
</evidence>
<dbReference type="RefSeq" id="WP_134641689.1">
    <property type="nucleotide sequence ID" value="NZ_SOHM01000031.1"/>
</dbReference>
<evidence type="ECO:0000256" key="1">
    <source>
        <dbReference type="SAM" id="Phobius"/>
    </source>
</evidence>
<keyword evidence="3" id="KW-1185">Reference proteome</keyword>
<dbReference type="Proteomes" id="UP000298468">
    <property type="component" value="Unassembled WGS sequence"/>
</dbReference>
<comment type="caution">
    <text evidence="2">The sequence shown here is derived from an EMBL/GenBank/DDBJ whole genome shotgun (WGS) entry which is preliminary data.</text>
</comment>
<keyword evidence="1" id="KW-0812">Transmembrane</keyword>
<keyword evidence="1" id="KW-1133">Transmembrane helix</keyword>
<proteinExistence type="predicted"/>
<sequence>MTLLAPQTTRSTVLRTIFRLVLGAFLLLAGISHLAVNREAFLAQVPTWLPLEGDFVVVASGVVEMVLGAALLALGRYRVQVGVVVALFFVAIFPGNISQLVTHTDSFGLDTDLDRSIRLLFQPVLVLWALWSTGAWKAFREYRADQRDRNRSGPTGPTD</sequence>
<evidence type="ECO:0000313" key="3">
    <source>
        <dbReference type="Proteomes" id="UP000298468"/>
    </source>
</evidence>
<name>A0A4R9BML2_9MICO</name>
<dbReference type="PANTHER" id="PTHR36974:SF1">
    <property type="entry name" value="DOXX FAMILY MEMBRANE PROTEIN"/>
    <property type="match status" value="1"/>
</dbReference>
<feature type="transmembrane region" description="Helical" evidence="1">
    <location>
        <begin position="120"/>
        <end position="139"/>
    </location>
</feature>
<protein>
    <recommendedName>
        <fullName evidence="4">DoxX family membrane protein</fullName>
    </recommendedName>
</protein>
<feature type="transmembrane region" description="Helical" evidence="1">
    <location>
        <begin position="55"/>
        <end position="74"/>
    </location>
</feature>
<organism evidence="2 3">
    <name type="scientific">Cryobacterium lactosi</name>
    <dbReference type="NCBI Taxonomy" id="1259202"/>
    <lineage>
        <taxon>Bacteria</taxon>
        <taxon>Bacillati</taxon>
        <taxon>Actinomycetota</taxon>
        <taxon>Actinomycetes</taxon>
        <taxon>Micrococcales</taxon>
        <taxon>Microbacteriaceae</taxon>
        <taxon>Cryobacterium</taxon>
    </lineage>
</organism>